<evidence type="ECO:0000256" key="3">
    <source>
        <dbReference type="ARBA" id="ARBA00023163"/>
    </source>
</evidence>
<proteinExistence type="predicted"/>
<protein>
    <submittedName>
        <fullName evidence="5">Global nitrogen transcriptional regulator</fullName>
    </submittedName>
</protein>
<dbReference type="AlphaFoldDB" id="A0A1C9CCR0"/>
<dbReference type="Pfam" id="PF13545">
    <property type="entry name" value="HTH_Crp_2"/>
    <property type="match status" value="1"/>
</dbReference>
<gene>
    <name evidence="5" type="primary">ntcA</name>
    <name evidence="5" type="ORF">Bangp_065</name>
</gene>
<reference evidence="5" key="1">
    <citation type="journal article" date="2016" name="BMC Biol.">
        <title>Parallel evolution of highly conserved plastid genome architecture in red seaweeds and seed plants.</title>
        <authorList>
            <person name="Lee J."/>
            <person name="Cho C.H."/>
            <person name="Park S.I."/>
            <person name="Choi J.W."/>
            <person name="Song H.S."/>
            <person name="West J.A."/>
            <person name="Bhattacharya D."/>
            <person name="Yoon H.S."/>
        </authorList>
    </citation>
    <scope>NUCLEOTIDE SEQUENCE</scope>
</reference>
<dbReference type="GO" id="GO:0006355">
    <property type="term" value="P:regulation of DNA-templated transcription"/>
    <property type="evidence" value="ECO:0007669"/>
    <property type="project" value="InterPro"/>
</dbReference>
<dbReference type="InterPro" id="IPR012318">
    <property type="entry name" value="HTH_CRP"/>
</dbReference>
<dbReference type="InterPro" id="IPR018490">
    <property type="entry name" value="cNMP-bd_dom_sf"/>
</dbReference>
<dbReference type="GO" id="GO:0003677">
    <property type="term" value="F:DNA binding"/>
    <property type="evidence" value="ECO:0007669"/>
    <property type="project" value="UniProtKB-KW"/>
</dbReference>
<dbReference type="EMBL" id="KY709207">
    <property type="protein sequence ID" value="ARO90493.1"/>
    <property type="molecule type" value="Genomic_DNA"/>
</dbReference>
<dbReference type="RefSeq" id="YP_009296804.1">
    <property type="nucleotide sequence ID" value="NC_031173.1"/>
</dbReference>
<dbReference type="InterPro" id="IPR036388">
    <property type="entry name" value="WH-like_DNA-bd_sf"/>
</dbReference>
<dbReference type="SUPFAM" id="SSF51206">
    <property type="entry name" value="cAMP-binding domain-like"/>
    <property type="match status" value="1"/>
</dbReference>
<dbReference type="InterPro" id="IPR036390">
    <property type="entry name" value="WH_DNA-bd_sf"/>
</dbReference>
<dbReference type="EMBL" id="KX284718">
    <property type="protein sequence ID" value="AOM66147.1"/>
    <property type="molecule type" value="Genomic_DNA"/>
</dbReference>
<organism evidence="5">
    <name type="scientific">Bangiopsis subsimplex</name>
    <dbReference type="NCBI Taxonomy" id="139980"/>
    <lineage>
        <taxon>Eukaryota</taxon>
        <taxon>Rhodophyta</taxon>
        <taxon>Stylonematophyceae</taxon>
        <taxon>Stylonematales</taxon>
        <taxon>Stylonemataceae</taxon>
        <taxon>Bangiopsis</taxon>
    </lineage>
</organism>
<keyword evidence="5" id="KW-0934">Plastid</keyword>
<evidence type="ECO:0000313" key="5">
    <source>
        <dbReference type="EMBL" id="AOM66147.1"/>
    </source>
</evidence>
<evidence type="ECO:0000259" key="4">
    <source>
        <dbReference type="PROSITE" id="PS51063"/>
    </source>
</evidence>
<dbReference type="PROSITE" id="PS51063">
    <property type="entry name" value="HTH_CRP_2"/>
    <property type="match status" value="1"/>
</dbReference>
<name>A0A1C9CCR0_9RHOD</name>
<evidence type="ECO:0000256" key="1">
    <source>
        <dbReference type="ARBA" id="ARBA00023015"/>
    </source>
</evidence>
<evidence type="ECO:0000256" key="2">
    <source>
        <dbReference type="ARBA" id="ARBA00023125"/>
    </source>
</evidence>
<keyword evidence="6" id="KW-0150">Chloroplast</keyword>
<keyword evidence="3" id="KW-0804">Transcription</keyword>
<evidence type="ECO:0000313" key="6">
    <source>
        <dbReference type="EMBL" id="ARO90493.1"/>
    </source>
</evidence>
<dbReference type="GeneID" id="29073217"/>
<geneLocation type="plastid" evidence="5"/>
<feature type="domain" description="HTH crp-type" evidence="4">
    <location>
        <begin position="151"/>
        <end position="224"/>
    </location>
</feature>
<sequence length="235" mass="27350">MRRFGSSSIIRIIEYLCKYNNVNNMLTKVIEFYAKYGELIILDTGDFLIFDQNISYYIWILSGKLHLSKSAKNSKLINLVFLKSNDRLILYNSTNLIYQIKAFEQCHILILNSYLIPKLVTIYPLKSFFILKGITSYCDKIQAFSRIYFPRNVSYRIIILLLLLVKYFGYNSISGIEISLSISQDNIAQIVGTTRVTVTRIFNILQRKKCIEINSNKITIKNLIYLATILHIKNL</sequence>
<accession>A0A1C9CCR0</accession>
<dbReference type="SUPFAM" id="SSF46785">
    <property type="entry name" value="Winged helix' DNA-binding domain"/>
    <property type="match status" value="1"/>
</dbReference>
<keyword evidence="2" id="KW-0238">DNA-binding</keyword>
<dbReference type="Gene3D" id="1.10.10.10">
    <property type="entry name" value="Winged helix-like DNA-binding domain superfamily/Winged helix DNA-binding domain"/>
    <property type="match status" value="1"/>
</dbReference>
<keyword evidence="1" id="KW-0805">Transcription regulation</keyword>
<reference evidence="6" key="2">
    <citation type="submission" date="2017-03" db="EMBL/GenBank/DDBJ databases">
        <title>The new red algal subphylum Proteorhodophytina comprises the largest and most divergent plastid genomes known.</title>
        <authorList>
            <person name="Munoz-Gomez S.A."/>
            <person name="Mejia-Franco F.G."/>
            <person name="Durnin K."/>
            <person name="Morgan C."/>
            <person name="Grisdale C.J."/>
            <person name="Archibald J.M."/>
            <person name="Slamovits C.H."/>
        </authorList>
    </citation>
    <scope>NUCLEOTIDE SEQUENCE</scope>
    <source>
        <strain evidence="6">UTEX LB2854</strain>
    </source>
</reference>
<dbReference type="SMART" id="SM00419">
    <property type="entry name" value="HTH_CRP"/>
    <property type="match status" value="1"/>
</dbReference>